<organism evidence="2 3">
    <name type="scientific">Paracidovorax wautersii</name>
    <dbReference type="NCBI Taxonomy" id="1177982"/>
    <lineage>
        <taxon>Bacteria</taxon>
        <taxon>Pseudomonadati</taxon>
        <taxon>Pseudomonadota</taxon>
        <taxon>Betaproteobacteria</taxon>
        <taxon>Burkholderiales</taxon>
        <taxon>Comamonadaceae</taxon>
        <taxon>Paracidovorax</taxon>
    </lineage>
</organism>
<evidence type="ECO:0000256" key="1">
    <source>
        <dbReference type="SAM" id="SignalP"/>
    </source>
</evidence>
<evidence type="ECO:0000313" key="2">
    <source>
        <dbReference type="EMBL" id="SFF22778.1"/>
    </source>
</evidence>
<feature type="signal peptide" evidence="1">
    <location>
        <begin position="1"/>
        <end position="23"/>
    </location>
</feature>
<accession>A0A1I2GZT1</accession>
<proteinExistence type="predicted"/>
<protein>
    <submittedName>
        <fullName evidence="2">Uncharacterized protein</fullName>
    </submittedName>
</protein>
<keyword evidence="1" id="KW-0732">Signal</keyword>
<gene>
    <name evidence="2" type="ORF">SAMN04489711_1186</name>
</gene>
<dbReference type="STRING" id="1177982.SAMN04489711_1186"/>
<dbReference type="PROSITE" id="PS51257">
    <property type="entry name" value="PROKAR_LIPOPROTEIN"/>
    <property type="match status" value="1"/>
</dbReference>
<dbReference type="RefSeq" id="WP_092941359.1">
    <property type="nucleotide sequence ID" value="NZ_FONX01000018.1"/>
</dbReference>
<name>A0A1I2GZT1_9BURK</name>
<dbReference type="OrthoDB" id="8904700at2"/>
<dbReference type="Proteomes" id="UP000199119">
    <property type="component" value="Unassembled WGS sequence"/>
</dbReference>
<keyword evidence="3" id="KW-1185">Reference proteome</keyword>
<sequence>MPSIRLAAAALLAGLCASQGAAAACYVVYSADQQVIYRSQVPPVDLSRQLHDTLPRVAPAGSQLVFTLNDSGCELAINRLQAASSYSPVRAAPARPARPRRS</sequence>
<dbReference type="EMBL" id="FONX01000018">
    <property type="protein sequence ID" value="SFF22778.1"/>
    <property type="molecule type" value="Genomic_DNA"/>
</dbReference>
<dbReference type="AlphaFoldDB" id="A0A1I2GZT1"/>
<evidence type="ECO:0000313" key="3">
    <source>
        <dbReference type="Proteomes" id="UP000199119"/>
    </source>
</evidence>
<feature type="chain" id="PRO_5011704445" evidence="1">
    <location>
        <begin position="24"/>
        <end position="102"/>
    </location>
</feature>
<reference evidence="3" key="1">
    <citation type="submission" date="2016-10" db="EMBL/GenBank/DDBJ databases">
        <authorList>
            <person name="Varghese N."/>
            <person name="Submissions S."/>
        </authorList>
    </citation>
    <scope>NUCLEOTIDE SEQUENCE [LARGE SCALE GENOMIC DNA]</scope>
    <source>
        <strain evidence="3">DSM 27981</strain>
    </source>
</reference>